<name>A0ABY7GKH9_9GAMM</name>
<reference evidence="1" key="1">
    <citation type="submission" date="2022-11" db="EMBL/GenBank/DDBJ databases">
        <title>Methylomonas rapida sp. nov., Carotenoid-Producing Obligate Methanotrophs with High Growth Characteristics and Biotechnological Potential.</title>
        <authorList>
            <person name="Tikhonova E.N."/>
            <person name="Suleimanov R.Z."/>
            <person name="Miroshnikov K."/>
            <person name="Oshkin I.Y."/>
            <person name="Belova S.E."/>
            <person name="Danilova O.V."/>
            <person name="Ashikhmin A."/>
            <person name="Konopkin A."/>
            <person name="But S.Y."/>
            <person name="Khmelenina V.N."/>
            <person name="Kuznetsov N."/>
            <person name="Pimenov N.V."/>
            <person name="Dedysh S.N."/>
        </authorList>
    </citation>
    <scope>NUCLEOTIDE SEQUENCE</scope>
    <source>
        <strain evidence="1">MP1</strain>
    </source>
</reference>
<dbReference type="Proteomes" id="UP001162780">
    <property type="component" value="Chromosome"/>
</dbReference>
<gene>
    <name evidence="1" type="ORF">NM686_000380</name>
</gene>
<evidence type="ECO:0000313" key="1">
    <source>
        <dbReference type="EMBL" id="WAR44998.1"/>
    </source>
</evidence>
<dbReference type="InterPro" id="IPR008554">
    <property type="entry name" value="Glutaredoxin-like"/>
</dbReference>
<dbReference type="EMBL" id="CP113517">
    <property type="protein sequence ID" value="WAR44998.1"/>
    <property type="molecule type" value="Genomic_DNA"/>
</dbReference>
<evidence type="ECO:0000313" key="2">
    <source>
        <dbReference type="Proteomes" id="UP001162780"/>
    </source>
</evidence>
<sequence length="78" mass="8924">MADLVLYGTESCHLCEEAEQLLVQFGLDFEKQDIIEDPQLQQRYGLRIPVLLHAASACELNWPFDEDGLREFLAQVSN</sequence>
<dbReference type="RefSeq" id="WP_255189964.1">
    <property type="nucleotide sequence ID" value="NZ_CP113517.1"/>
</dbReference>
<accession>A0ABY7GKH9</accession>
<organism evidence="1 2">
    <name type="scientific">Methylomonas rapida</name>
    <dbReference type="NCBI Taxonomy" id="2963939"/>
    <lineage>
        <taxon>Bacteria</taxon>
        <taxon>Pseudomonadati</taxon>
        <taxon>Pseudomonadota</taxon>
        <taxon>Gammaproteobacteria</taxon>
        <taxon>Methylococcales</taxon>
        <taxon>Methylococcaceae</taxon>
        <taxon>Methylomonas</taxon>
    </lineage>
</organism>
<dbReference type="SUPFAM" id="SSF52833">
    <property type="entry name" value="Thioredoxin-like"/>
    <property type="match status" value="1"/>
</dbReference>
<dbReference type="Gene3D" id="3.40.30.10">
    <property type="entry name" value="Glutaredoxin"/>
    <property type="match status" value="1"/>
</dbReference>
<keyword evidence="2" id="KW-1185">Reference proteome</keyword>
<dbReference type="InterPro" id="IPR036249">
    <property type="entry name" value="Thioredoxin-like_sf"/>
</dbReference>
<proteinExistence type="predicted"/>
<dbReference type="Pfam" id="PF05768">
    <property type="entry name" value="Glrx-like"/>
    <property type="match status" value="1"/>
</dbReference>
<protein>
    <submittedName>
        <fullName evidence="1">Glutaredoxin family protein</fullName>
    </submittedName>
</protein>